<sequence>MSEEELLKALEKPNFKAKRKKKKKAERAAASARPVKPKRKLKPGEMAPWEEGQLFPEGWEEMDLGTKVANIYMGKRGLLFWLTQISLYVAAAVIVGWVVFRFVGPALGLYKLANGFDPESVAQ</sequence>
<feature type="transmembrane region" description="Helical" evidence="2">
    <location>
        <begin position="78"/>
        <end position="100"/>
    </location>
</feature>
<accession>A0A7S3YCT4</accession>
<dbReference type="GO" id="GO:0009507">
    <property type="term" value="C:chloroplast"/>
    <property type="evidence" value="ECO:0007669"/>
    <property type="project" value="TreeGrafter"/>
</dbReference>
<reference evidence="3" key="1">
    <citation type="submission" date="2021-01" db="EMBL/GenBank/DDBJ databases">
        <authorList>
            <person name="Corre E."/>
            <person name="Pelletier E."/>
            <person name="Niang G."/>
            <person name="Scheremetjew M."/>
            <person name="Finn R."/>
            <person name="Kale V."/>
            <person name="Holt S."/>
            <person name="Cochrane G."/>
            <person name="Meng A."/>
            <person name="Brown T."/>
            <person name="Cohen L."/>
        </authorList>
    </citation>
    <scope>NUCLEOTIDE SEQUENCE</scope>
    <source>
        <strain evidence="3">CCCM811</strain>
    </source>
</reference>
<dbReference type="PANTHER" id="PTHR36347:SF1">
    <property type="entry name" value="EXPRESSED PROTEIN"/>
    <property type="match status" value="1"/>
</dbReference>
<evidence type="ECO:0000256" key="2">
    <source>
        <dbReference type="SAM" id="Phobius"/>
    </source>
</evidence>
<keyword evidence="2" id="KW-1133">Transmembrane helix</keyword>
<organism evidence="3">
    <name type="scientific">Lotharella globosa</name>
    <dbReference type="NCBI Taxonomy" id="91324"/>
    <lineage>
        <taxon>Eukaryota</taxon>
        <taxon>Sar</taxon>
        <taxon>Rhizaria</taxon>
        <taxon>Cercozoa</taxon>
        <taxon>Chlorarachniophyceae</taxon>
        <taxon>Lotharella</taxon>
    </lineage>
</organism>
<feature type="region of interest" description="Disordered" evidence="1">
    <location>
        <begin position="15"/>
        <end position="43"/>
    </location>
</feature>
<feature type="compositionally biased region" description="Basic residues" evidence="1">
    <location>
        <begin position="15"/>
        <end position="25"/>
    </location>
</feature>
<dbReference type="AlphaFoldDB" id="A0A7S3YCT4"/>
<proteinExistence type="predicted"/>
<dbReference type="PANTHER" id="PTHR36347">
    <property type="entry name" value="EXPRESSED PROTEIN"/>
    <property type="match status" value="1"/>
</dbReference>
<name>A0A7S3YCT4_9EUKA</name>
<dbReference type="EMBL" id="HBIV01003917">
    <property type="protein sequence ID" value="CAE0647935.1"/>
    <property type="molecule type" value="Transcribed_RNA"/>
</dbReference>
<protein>
    <submittedName>
        <fullName evidence="3">Uncharacterized protein</fullName>
    </submittedName>
</protein>
<evidence type="ECO:0000313" key="3">
    <source>
        <dbReference type="EMBL" id="CAE0647935.1"/>
    </source>
</evidence>
<keyword evidence="2" id="KW-0812">Transmembrane</keyword>
<evidence type="ECO:0000256" key="1">
    <source>
        <dbReference type="SAM" id="MobiDB-lite"/>
    </source>
</evidence>
<keyword evidence="2" id="KW-0472">Membrane</keyword>
<gene>
    <name evidence="3" type="ORF">LGLO00237_LOCUS2729</name>
</gene>